<sequence>MRLTRTLIENDVNKILESVRSYDYVIPSGRDVLAYPFKILKFLYLTQLLVFVSSLYIYPDWSGERLLMQSIFTVGICIFASILIIGVTYNNVAMYLCLDLKTRRDSILIGEVKRKLKLYLSFYFGINTMVSIFYLFYADWGSLIVGVSYFVTTMILCIVFNMSISRYFTPAVFAVIGKIKDILSPSAPAVVEK</sequence>
<dbReference type="Proteomes" id="UP000045840">
    <property type="component" value="Unassembled WGS sequence"/>
</dbReference>
<reference evidence="3 4" key="1">
    <citation type="submission" date="2015-03" db="EMBL/GenBank/DDBJ databases">
        <authorList>
            <consortium name="Pathogen Informatics"/>
            <person name="Murphy D."/>
        </authorList>
    </citation>
    <scope>NUCLEOTIDE SEQUENCE [LARGE SCALE GENOMIC DNA]</scope>
    <source>
        <strain evidence="3">Type strain: CIP110230</strain>
        <strain evidence="4">type strain: CIP110230</strain>
    </source>
</reference>
<accession>A0A0T9R237</accession>
<dbReference type="EMBL" id="CWJL01000034">
    <property type="protein sequence ID" value="CRY69093.1"/>
    <property type="molecule type" value="Genomic_DNA"/>
</dbReference>
<reference evidence="2" key="3">
    <citation type="submission" date="2015-03" db="EMBL/GenBank/DDBJ databases">
        <authorList>
            <person name="Murphy D."/>
        </authorList>
    </citation>
    <scope>NUCLEOTIDE SEQUENCE [LARGE SCALE GENOMIC DNA]</scope>
    <source>
        <strain evidence="2">A125KOH2</strain>
    </source>
</reference>
<feature type="transmembrane region" description="Helical" evidence="1">
    <location>
        <begin position="42"/>
        <end position="59"/>
    </location>
</feature>
<dbReference type="EMBL" id="CQAZ01000046">
    <property type="protein sequence ID" value="CNI40361.1"/>
    <property type="molecule type" value="Genomic_DNA"/>
</dbReference>
<protein>
    <submittedName>
        <fullName evidence="2">Conjugal transfer entry exclusion protein TraS</fullName>
    </submittedName>
</protein>
<organism evidence="2 5">
    <name type="scientific">Yersinia pekkanenii</name>
    <dbReference type="NCBI Taxonomy" id="1288385"/>
    <lineage>
        <taxon>Bacteria</taxon>
        <taxon>Pseudomonadati</taxon>
        <taxon>Pseudomonadota</taxon>
        <taxon>Gammaproteobacteria</taxon>
        <taxon>Enterobacterales</taxon>
        <taxon>Yersiniaceae</taxon>
        <taxon>Yersinia</taxon>
    </lineage>
</organism>
<evidence type="ECO:0000313" key="3">
    <source>
        <dbReference type="EMBL" id="CRY69093.1"/>
    </source>
</evidence>
<evidence type="ECO:0000313" key="4">
    <source>
        <dbReference type="Proteomes" id="UP000044625"/>
    </source>
</evidence>
<proteinExistence type="predicted"/>
<evidence type="ECO:0000313" key="2">
    <source>
        <dbReference type="EMBL" id="CNI40361.1"/>
    </source>
</evidence>
<dbReference type="STRING" id="1288385.ERS137968_04233"/>
<reference evidence="5" key="2">
    <citation type="submission" date="2015-03" db="EMBL/GenBank/DDBJ databases">
        <authorList>
            <consortium name="Pathogen Informatics"/>
        </authorList>
    </citation>
    <scope>NUCLEOTIDE SEQUENCE [LARGE SCALE GENOMIC DNA]</scope>
    <source>
        <strain evidence="5">A125KOH2</strain>
    </source>
</reference>
<evidence type="ECO:0000313" key="5">
    <source>
        <dbReference type="Proteomes" id="UP000045840"/>
    </source>
</evidence>
<dbReference type="Proteomes" id="UP000044625">
    <property type="component" value="Unassembled WGS sequence"/>
</dbReference>
<keyword evidence="1" id="KW-1133">Transmembrane helix</keyword>
<name>A0A0T9R237_9GAMM</name>
<feature type="transmembrane region" description="Helical" evidence="1">
    <location>
        <begin position="71"/>
        <end position="98"/>
    </location>
</feature>
<feature type="transmembrane region" description="Helical" evidence="1">
    <location>
        <begin position="143"/>
        <end position="164"/>
    </location>
</feature>
<dbReference type="RefSeq" id="WP_049614782.1">
    <property type="nucleotide sequence ID" value="NZ_CAWMMU010000034.1"/>
</dbReference>
<keyword evidence="1" id="KW-0812">Transmembrane</keyword>
<evidence type="ECO:0000256" key="1">
    <source>
        <dbReference type="SAM" id="Phobius"/>
    </source>
</evidence>
<keyword evidence="4" id="KW-1185">Reference proteome</keyword>
<keyword evidence="1" id="KW-0472">Membrane</keyword>
<feature type="transmembrane region" description="Helical" evidence="1">
    <location>
        <begin position="118"/>
        <end position="137"/>
    </location>
</feature>
<gene>
    <name evidence="2" type="ORF">ERS008529_03923</name>
    <name evidence="3" type="ORF">ERS137968_04233</name>
</gene>
<dbReference type="AlphaFoldDB" id="A0A0T9R237"/>